<dbReference type="Gene3D" id="3.40.50.180">
    <property type="entry name" value="Methylesterase CheB, C-terminal domain"/>
    <property type="match status" value="1"/>
</dbReference>
<dbReference type="InterPro" id="IPR035909">
    <property type="entry name" value="CheB_C"/>
</dbReference>
<dbReference type="GO" id="GO:0008984">
    <property type="term" value="F:protein-glutamate methylesterase activity"/>
    <property type="evidence" value="ECO:0007669"/>
    <property type="project" value="UniProtKB-EC"/>
</dbReference>
<evidence type="ECO:0000256" key="4">
    <source>
        <dbReference type="ARBA" id="ARBA00048267"/>
    </source>
</evidence>
<feature type="active site" evidence="5 6">
    <location>
        <position position="201"/>
    </location>
</feature>
<dbReference type="CDD" id="cd17541">
    <property type="entry name" value="REC_CheB-like"/>
    <property type="match status" value="1"/>
</dbReference>
<dbReference type="Gene3D" id="3.40.50.2300">
    <property type="match status" value="1"/>
</dbReference>
<dbReference type="CDD" id="cd16432">
    <property type="entry name" value="CheB_Rec"/>
    <property type="match status" value="1"/>
</dbReference>
<evidence type="ECO:0000256" key="2">
    <source>
        <dbReference type="ARBA" id="ARBA00022500"/>
    </source>
</evidence>
<accession>A0ABV3RV36</accession>
<keyword evidence="5 7" id="KW-0597">Phosphoprotein</keyword>
<proteinExistence type="inferred from homology"/>
<evidence type="ECO:0000256" key="5">
    <source>
        <dbReference type="HAMAP-Rule" id="MF_00099"/>
    </source>
</evidence>
<comment type="similarity">
    <text evidence="5">Belongs to the CheB family.</text>
</comment>
<dbReference type="Pfam" id="PF00072">
    <property type="entry name" value="Response_reg"/>
    <property type="match status" value="1"/>
</dbReference>
<evidence type="ECO:0000256" key="6">
    <source>
        <dbReference type="PROSITE-ProRule" id="PRU00050"/>
    </source>
</evidence>
<dbReference type="Proteomes" id="UP001556098">
    <property type="component" value="Unassembled WGS sequence"/>
</dbReference>
<comment type="function">
    <text evidence="5">Involved in chemotaxis. Part of a chemotaxis signal transduction system that modulates chemotaxis in response to various stimuli. Catalyzes the demethylation of specific methylglutamate residues introduced into the chemoreceptors (methyl-accepting chemotaxis proteins or MCP) by CheR. Also mediates the irreversible deamidation of specific glutamine residues to glutamic acid.</text>
</comment>
<dbReference type="InterPro" id="IPR011006">
    <property type="entry name" value="CheY-like_superfamily"/>
</dbReference>
<protein>
    <recommendedName>
        <fullName evidence="5">Protein-glutamate methylesterase/protein-glutamine glutaminase</fullName>
        <ecNumber evidence="5">3.1.1.61</ecNumber>
        <ecNumber evidence="5">3.5.1.44</ecNumber>
    </recommendedName>
</protein>
<comment type="catalytic activity">
    <reaction evidence="5">
        <text>L-glutaminyl-[protein] + H2O = L-glutamyl-[protein] + NH4(+)</text>
        <dbReference type="Rhea" id="RHEA:16441"/>
        <dbReference type="Rhea" id="RHEA-COMP:10207"/>
        <dbReference type="Rhea" id="RHEA-COMP:10208"/>
        <dbReference type="ChEBI" id="CHEBI:15377"/>
        <dbReference type="ChEBI" id="CHEBI:28938"/>
        <dbReference type="ChEBI" id="CHEBI:29973"/>
        <dbReference type="ChEBI" id="CHEBI:30011"/>
        <dbReference type="EC" id="3.5.1.44"/>
    </reaction>
</comment>
<evidence type="ECO:0000313" key="10">
    <source>
        <dbReference type="EMBL" id="MEW9921883.1"/>
    </source>
</evidence>
<dbReference type="PROSITE" id="PS50110">
    <property type="entry name" value="RESPONSE_REGULATORY"/>
    <property type="match status" value="1"/>
</dbReference>
<dbReference type="EC" id="3.1.1.61" evidence="5"/>
<dbReference type="EC" id="3.5.1.44" evidence="5"/>
<feature type="domain" description="CheB-type methylesterase" evidence="9">
    <location>
        <begin position="166"/>
        <end position="355"/>
    </location>
</feature>
<evidence type="ECO:0000259" key="9">
    <source>
        <dbReference type="PROSITE" id="PS50122"/>
    </source>
</evidence>
<keyword evidence="10" id="KW-0489">Methyltransferase</keyword>
<name>A0ABV3RV36_9RHOB</name>
<dbReference type="InterPro" id="IPR008248">
    <property type="entry name" value="CheB-like"/>
</dbReference>
<dbReference type="NCBIfam" id="NF001965">
    <property type="entry name" value="PRK00742.1"/>
    <property type="match status" value="1"/>
</dbReference>
<dbReference type="SMART" id="SM00448">
    <property type="entry name" value="REC"/>
    <property type="match status" value="1"/>
</dbReference>
<comment type="subcellular location">
    <subcellularLocation>
        <location evidence="5">Cytoplasm</location>
    </subcellularLocation>
</comment>
<dbReference type="EMBL" id="JBFNXX010000024">
    <property type="protein sequence ID" value="MEW9921883.1"/>
    <property type="molecule type" value="Genomic_DNA"/>
</dbReference>
<keyword evidence="1 5" id="KW-0963">Cytoplasm</keyword>
<keyword evidence="11" id="KW-1185">Reference proteome</keyword>
<evidence type="ECO:0000256" key="3">
    <source>
        <dbReference type="ARBA" id="ARBA00022801"/>
    </source>
</evidence>
<reference evidence="10 11" key="1">
    <citation type="submission" date="2024-07" db="EMBL/GenBank/DDBJ databases">
        <title>Marimonas sp.nov., isolated from tidal-flat sediment.</title>
        <authorList>
            <person name="Jayan J.N."/>
            <person name="Lee S.S."/>
        </authorList>
    </citation>
    <scope>NUCLEOTIDE SEQUENCE [LARGE SCALE GENOMIC DNA]</scope>
    <source>
        <strain evidence="10 11">MJW-29</strain>
    </source>
</reference>
<keyword evidence="10" id="KW-0808">Transferase</keyword>
<evidence type="ECO:0000259" key="8">
    <source>
        <dbReference type="PROSITE" id="PS50110"/>
    </source>
</evidence>
<feature type="active site" evidence="5 6">
    <location>
        <position position="297"/>
    </location>
</feature>
<evidence type="ECO:0000256" key="1">
    <source>
        <dbReference type="ARBA" id="ARBA00022490"/>
    </source>
</evidence>
<dbReference type="InterPro" id="IPR000673">
    <property type="entry name" value="Sig_transdc_resp-reg_Me-estase"/>
</dbReference>
<dbReference type="PROSITE" id="PS50122">
    <property type="entry name" value="CHEB"/>
    <property type="match status" value="1"/>
</dbReference>
<dbReference type="SUPFAM" id="SSF52172">
    <property type="entry name" value="CheY-like"/>
    <property type="match status" value="1"/>
</dbReference>
<dbReference type="InterPro" id="IPR001789">
    <property type="entry name" value="Sig_transdc_resp-reg_receiver"/>
</dbReference>
<dbReference type="PANTHER" id="PTHR42872:SF6">
    <property type="entry name" value="PROTEIN-GLUTAMATE METHYLESTERASE_PROTEIN-GLUTAMINE GLUTAMINASE"/>
    <property type="match status" value="1"/>
</dbReference>
<dbReference type="GO" id="GO:0032259">
    <property type="term" value="P:methylation"/>
    <property type="evidence" value="ECO:0007669"/>
    <property type="project" value="UniProtKB-KW"/>
</dbReference>
<dbReference type="SUPFAM" id="SSF52738">
    <property type="entry name" value="Methylesterase CheB, C-terminal domain"/>
    <property type="match status" value="1"/>
</dbReference>
<gene>
    <name evidence="5 10" type="primary">cheB</name>
    <name evidence="10" type="ORF">AB2B41_19925</name>
</gene>
<dbReference type="HAMAP" id="MF_00099">
    <property type="entry name" value="CheB_chemtxs"/>
    <property type="match status" value="1"/>
</dbReference>
<feature type="active site" evidence="5 6">
    <location>
        <position position="175"/>
    </location>
</feature>
<dbReference type="RefSeq" id="WP_367879583.1">
    <property type="nucleotide sequence ID" value="NZ_JBFNXX010000024.1"/>
</dbReference>
<comment type="catalytic activity">
    <reaction evidence="4 5">
        <text>[protein]-L-glutamate 5-O-methyl ester + H2O = L-glutamyl-[protein] + methanol + H(+)</text>
        <dbReference type="Rhea" id="RHEA:23236"/>
        <dbReference type="Rhea" id="RHEA-COMP:10208"/>
        <dbReference type="Rhea" id="RHEA-COMP:10311"/>
        <dbReference type="ChEBI" id="CHEBI:15377"/>
        <dbReference type="ChEBI" id="CHEBI:15378"/>
        <dbReference type="ChEBI" id="CHEBI:17790"/>
        <dbReference type="ChEBI" id="CHEBI:29973"/>
        <dbReference type="ChEBI" id="CHEBI:82795"/>
        <dbReference type="EC" id="3.1.1.61"/>
    </reaction>
</comment>
<keyword evidence="2 5" id="KW-0145">Chemotaxis</keyword>
<dbReference type="Pfam" id="PF01339">
    <property type="entry name" value="CheB_methylest"/>
    <property type="match status" value="1"/>
</dbReference>
<comment type="domain">
    <text evidence="5">Contains a C-terminal catalytic domain, and an N-terminal region which modulates catalytic activity.</text>
</comment>
<keyword evidence="3 5" id="KW-0378">Hydrolase</keyword>
<comment type="caution">
    <text evidence="10">The sequence shown here is derived from an EMBL/GenBank/DDBJ whole genome shotgun (WGS) entry which is preliminary data.</text>
</comment>
<dbReference type="GO" id="GO:0008168">
    <property type="term" value="F:methyltransferase activity"/>
    <property type="evidence" value="ECO:0007669"/>
    <property type="project" value="UniProtKB-KW"/>
</dbReference>
<organism evidence="10 11">
    <name type="scientific">Sulfitobacter sediminis</name>
    <dbReference type="NCBI Taxonomy" id="3234186"/>
    <lineage>
        <taxon>Bacteria</taxon>
        <taxon>Pseudomonadati</taxon>
        <taxon>Pseudomonadota</taxon>
        <taxon>Alphaproteobacteria</taxon>
        <taxon>Rhodobacterales</taxon>
        <taxon>Roseobacteraceae</taxon>
        <taxon>Sulfitobacter</taxon>
    </lineage>
</organism>
<sequence>MHLGEEPLRSMGAMYSKKKVVIVDDSRSIRHWLRLVLERDPRLEVVGEADCAASARDVIKQTNPDVITLDIEMPGMNGLAFLERLMALRPMPVVMISAATQSNSEATITALSLGAVDCILKPANAADSATCRDITRRVFSAACSTVQVGRRARPAAPAAIGRRTGPMPIILIGASTGGVGALESVLADLPVDAPPVVIVQHMPGAFLVSFSQMLNRQLPQDVAIAREGEALEDGQVRLAPAIGKDTQVSRRGGVWQCHFVQPAQDSLYCPSVDSLFLSAREAATDVIAVILTGLGRDGAAGLLDLRSAGAATLGQDAASSVVYGMPRAAWEAGAVAEQLPLSQIGGGIMRAVEKHAAGRGRG</sequence>
<feature type="modified residue" description="4-aspartylphosphate" evidence="5 7">
    <location>
        <position position="70"/>
    </location>
</feature>
<feature type="domain" description="Response regulatory" evidence="8">
    <location>
        <begin position="19"/>
        <end position="136"/>
    </location>
</feature>
<evidence type="ECO:0000313" key="11">
    <source>
        <dbReference type="Proteomes" id="UP001556098"/>
    </source>
</evidence>
<dbReference type="PANTHER" id="PTHR42872">
    <property type="entry name" value="PROTEIN-GLUTAMATE METHYLESTERASE/PROTEIN-GLUTAMINE GLUTAMINASE"/>
    <property type="match status" value="1"/>
</dbReference>
<comment type="PTM">
    <text evidence="5">Phosphorylated by CheA. Phosphorylation of the N-terminal regulatory domain activates the methylesterase activity.</text>
</comment>
<dbReference type="PIRSF" id="PIRSF000876">
    <property type="entry name" value="RR_chemtxs_CheB"/>
    <property type="match status" value="1"/>
</dbReference>
<evidence type="ECO:0000256" key="7">
    <source>
        <dbReference type="PROSITE-ProRule" id="PRU00169"/>
    </source>
</evidence>